<gene>
    <name evidence="2" type="ORF">LYSBPC_30050</name>
</gene>
<feature type="transmembrane region" description="Helical" evidence="1">
    <location>
        <begin position="49"/>
        <end position="72"/>
    </location>
</feature>
<dbReference type="Pfam" id="PF11667">
    <property type="entry name" value="DUF3267"/>
    <property type="match status" value="1"/>
</dbReference>
<protein>
    <submittedName>
        <fullName evidence="2">Membrane protein</fullName>
    </submittedName>
</protein>
<comment type="caution">
    <text evidence="2">The sequence shown here is derived from an EMBL/GenBank/DDBJ whole genome shotgun (WGS) entry which is preliminary data.</text>
</comment>
<keyword evidence="1" id="KW-1133">Transmembrane helix</keyword>
<dbReference type="RefSeq" id="WP_264989770.1">
    <property type="nucleotide sequence ID" value="NZ_BRZA01000004.1"/>
</dbReference>
<feature type="transmembrane region" description="Helical" evidence="1">
    <location>
        <begin position="106"/>
        <end position="128"/>
    </location>
</feature>
<keyword evidence="3" id="KW-1185">Reference proteome</keyword>
<sequence>MHCWKILNLRHHYGITRIVILAAIIFFMVFSFSYVTLNLTHHEPYTDRLFWLFILTLIVLYPIHKLLHFLALSDLRAYLKLRIRLHFHVLPVLHMRIREPLPKNRYIIALLTPFIVINICILLVIYFFPSYTHYGTLLLACHCSLCSIDMLYVKFLLKSPKNSQIEETPKGYEILVPPSIP</sequence>
<reference evidence="2" key="1">
    <citation type="submission" date="2022-08" db="EMBL/GenBank/DDBJ databases">
        <title>Draft genome sequence of Lysinibacillus sp. strain KH24.</title>
        <authorList>
            <person name="Kanbe H."/>
            <person name="Itoh H."/>
        </authorList>
    </citation>
    <scope>NUCLEOTIDE SEQUENCE</scope>
    <source>
        <strain evidence="2">KH24</strain>
    </source>
</reference>
<proteinExistence type="predicted"/>
<organism evidence="2 3">
    <name type="scientific">Lysinibacillus piscis</name>
    <dbReference type="NCBI Taxonomy" id="2518931"/>
    <lineage>
        <taxon>Bacteria</taxon>
        <taxon>Bacillati</taxon>
        <taxon>Bacillota</taxon>
        <taxon>Bacilli</taxon>
        <taxon>Bacillales</taxon>
        <taxon>Bacillaceae</taxon>
        <taxon>Lysinibacillus</taxon>
    </lineage>
</organism>
<keyword evidence="1" id="KW-0472">Membrane</keyword>
<evidence type="ECO:0000313" key="3">
    <source>
        <dbReference type="Proteomes" id="UP001065593"/>
    </source>
</evidence>
<evidence type="ECO:0000256" key="1">
    <source>
        <dbReference type="SAM" id="Phobius"/>
    </source>
</evidence>
<feature type="transmembrane region" description="Helical" evidence="1">
    <location>
        <begin position="18"/>
        <end position="37"/>
    </location>
</feature>
<accession>A0ABQ5NNF0</accession>
<name>A0ABQ5NNF0_9BACI</name>
<evidence type="ECO:0000313" key="2">
    <source>
        <dbReference type="EMBL" id="GLC89878.1"/>
    </source>
</evidence>
<dbReference type="EMBL" id="BRZA01000004">
    <property type="protein sequence ID" value="GLC89878.1"/>
    <property type="molecule type" value="Genomic_DNA"/>
</dbReference>
<keyword evidence="1" id="KW-0812">Transmembrane</keyword>
<dbReference type="Proteomes" id="UP001065593">
    <property type="component" value="Unassembled WGS sequence"/>
</dbReference>
<dbReference type="InterPro" id="IPR021683">
    <property type="entry name" value="DUF3267"/>
</dbReference>